<feature type="compositionally biased region" description="Low complexity" evidence="8">
    <location>
        <begin position="932"/>
        <end position="952"/>
    </location>
</feature>
<dbReference type="InterPro" id="IPR023827">
    <property type="entry name" value="Peptidase_S8_Asp-AS"/>
</dbReference>
<dbReference type="Gene3D" id="2.60.40.1710">
    <property type="entry name" value="Subtilisin-like superfamily"/>
    <property type="match status" value="1"/>
</dbReference>
<dbReference type="EMBL" id="JADGJH010001490">
    <property type="protein sequence ID" value="KAJ3112920.1"/>
    <property type="molecule type" value="Genomic_DNA"/>
</dbReference>
<dbReference type="Pfam" id="PF00082">
    <property type="entry name" value="Peptidase_S8"/>
    <property type="match status" value="1"/>
</dbReference>
<dbReference type="PRINTS" id="PR00723">
    <property type="entry name" value="SUBTILISIN"/>
</dbReference>
<gene>
    <name evidence="12" type="ORF">HK100_002157</name>
</gene>
<feature type="active site" description="Charge relay system" evidence="6 7">
    <location>
        <position position="205"/>
    </location>
</feature>
<proteinExistence type="inferred from homology"/>
<keyword evidence="13" id="KW-1185">Reference proteome</keyword>
<keyword evidence="2 7" id="KW-0645">Protease</keyword>
<dbReference type="InterPro" id="IPR015500">
    <property type="entry name" value="Peptidase_S8_subtilisin-rel"/>
</dbReference>
<evidence type="ECO:0000256" key="7">
    <source>
        <dbReference type="PROSITE-ProRule" id="PRU01240"/>
    </source>
</evidence>
<dbReference type="InterPro" id="IPR050131">
    <property type="entry name" value="Peptidase_S8_subtilisin-like"/>
</dbReference>
<keyword evidence="4 7" id="KW-0378">Hydrolase</keyword>
<accession>A0AAD5SYC2</accession>
<dbReference type="SUPFAM" id="SSF52743">
    <property type="entry name" value="Subtilisin-like"/>
    <property type="match status" value="1"/>
</dbReference>
<evidence type="ECO:0000259" key="11">
    <source>
        <dbReference type="Pfam" id="PF06280"/>
    </source>
</evidence>
<feature type="compositionally biased region" description="Polar residues" evidence="8">
    <location>
        <begin position="953"/>
        <end position="973"/>
    </location>
</feature>
<comment type="caution">
    <text evidence="12">The sequence shown here is derived from an EMBL/GenBank/DDBJ whole genome shotgun (WGS) entry which is preliminary data.</text>
</comment>
<evidence type="ECO:0000313" key="12">
    <source>
        <dbReference type="EMBL" id="KAJ3112920.1"/>
    </source>
</evidence>
<evidence type="ECO:0000256" key="4">
    <source>
        <dbReference type="ARBA" id="ARBA00022801"/>
    </source>
</evidence>
<keyword evidence="3 9" id="KW-0732">Signal</keyword>
<feature type="domain" description="Peptidase S8/S53" evidence="10">
    <location>
        <begin position="143"/>
        <end position="569"/>
    </location>
</feature>
<feature type="domain" description="C5a peptidase/Subtilisin-like protease SBT2-like Fn3-like" evidence="11">
    <location>
        <begin position="605"/>
        <end position="721"/>
    </location>
</feature>
<dbReference type="Proteomes" id="UP001211907">
    <property type="component" value="Unassembled WGS sequence"/>
</dbReference>
<name>A0AAD5SYC2_9FUNG</name>
<feature type="active site" description="Charge relay system" evidence="6 7">
    <location>
        <position position="152"/>
    </location>
</feature>
<dbReference type="AlphaFoldDB" id="A0AAD5SYC2"/>
<dbReference type="PANTHER" id="PTHR43806:SF66">
    <property type="entry name" value="SERIN ENDOPEPTIDASE"/>
    <property type="match status" value="1"/>
</dbReference>
<dbReference type="GO" id="GO:0016020">
    <property type="term" value="C:membrane"/>
    <property type="evidence" value="ECO:0007669"/>
    <property type="project" value="InterPro"/>
</dbReference>
<evidence type="ECO:0000256" key="9">
    <source>
        <dbReference type="SAM" id="SignalP"/>
    </source>
</evidence>
<organism evidence="12 13">
    <name type="scientific">Physocladia obscura</name>
    <dbReference type="NCBI Taxonomy" id="109957"/>
    <lineage>
        <taxon>Eukaryota</taxon>
        <taxon>Fungi</taxon>
        <taxon>Fungi incertae sedis</taxon>
        <taxon>Chytridiomycota</taxon>
        <taxon>Chytridiomycota incertae sedis</taxon>
        <taxon>Chytridiomycetes</taxon>
        <taxon>Chytridiales</taxon>
        <taxon>Chytriomycetaceae</taxon>
        <taxon>Physocladia</taxon>
    </lineage>
</organism>
<feature type="chain" id="PRO_5042084382" evidence="9">
    <location>
        <begin position="17"/>
        <end position="1120"/>
    </location>
</feature>
<evidence type="ECO:0000256" key="5">
    <source>
        <dbReference type="ARBA" id="ARBA00022825"/>
    </source>
</evidence>
<dbReference type="InterPro" id="IPR022398">
    <property type="entry name" value="Peptidase_S8_His-AS"/>
</dbReference>
<dbReference type="PANTHER" id="PTHR43806">
    <property type="entry name" value="PEPTIDASE S8"/>
    <property type="match status" value="1"/>
</dbReference>
<dbReference type="PROSITE" id="PS00137">
    <property type="entry name" value="SUBTILASE_HIS"/>
    <property type="match status" value="1"/>
</dbReference>
<feature type="signal peptide" evidence="9">
    <location>
        <begin position="1"/>
        <end position="16"/>
    </location>
</feature>
<dbReference type="InterPro" id="IPR036852">
    <property type="entry name" value="Peptidase_S8/S53_dom_sf"/>
</dbReference>
<dbReference type="PROSITE" id="PS00136">
    <property type="entry name" value="SUBTILASE_ASP"/>
    <property type="match status" value="1"/>
</dbReference>
<feature type="active site" description="Charge relay system" evidence="6 7">
    <location>
        <position position="533"/>
    </location>
</feature>
<feature type="region of interest" description="Disordered" evidence="8">
    <location>
        <begin position="985"/>
        <end position="1035"/>
    </location>
</feature>
<dbReference type="InterPro" id="IPR010435">
    <property type="entry name" value="C5a/SBT2-like_Fn3"/>
</dbReference>
<evidence type="ECO:0000259" key="10">
    <source>
        <dbReference type="Pfam" id="PF00082"/>
    </source>
</evidence>
<comment type="similarity">
    <text evidence="1 7">Belongs to the peptidase S8 family.</text>
</comment>
<feature type="region of interest" description="Disordered" evidence="8">
    <location>
        <begin position="932"/>
        <end position="973"/>
    </location>
</feature>
<dbReference type="Gene3D" id="3.50.30.30">
    <property type="match status" value="1"/>
</dbReference>
<dbReference type="PROSITE" id="PS51892">
    <property type="entry name" value="SUBTILASE"/>
    <property type="match status" value="1"/>
</dbReference>
<dbReference type="GO" id="GO:0005615">
    <property type="term" value="C:extracellular space"/>
    <property type="evidence" value="ECO:0007669"/>
    <property type="project" value="TreeGrafter"/>
</dbReference>
<evidence type="ECO:0000256" key="1">
    <source>
        <dbReference type="ARBA" id="ARBA00011073"/>
    </source>
</evidence>
<protein>
    <submittedName>
        <fullName evidence="12">Uncharacterized protein</fullName>
    </submittedName>
</protein>
<dbReference type="GO" id="GO:0004252">
    <property type="term" value="F:serine-type endopeptidase activity"/>
    <property type="evidence" value="ECO:0007669"/>
    <property type="project" value="UniProtKB-UniRule"/>
</dbReference>
<dbReference type="Pfam" id="PF06280">
    <property type="entry name" value="fn3_5"/>
    <property type="match status" value="1"/>
</dbReference>
<reference evidence="12" key="1">
    <citation type="submission" date="2020-05" db="EMBL/GenBank/DDBJ databases">
        <title>Phylogenomic resolution of chytrid fungi.</title>
        <authorList>
            <person name="Stajich J.E."/>
            <person name="Amses K."/>
            <person name="Simmons R."/>
            <person name="Seto K."/>
            <person name="Myers J."/>
            <person name="Bonds A."/>
            <person name="Quandt C.A."/>
            <person name="Barry K."/>
            <person name="Liu P."/>
            <person name="Grigoriev I."/>
            <person name="Longcore J.E."/>
            <person name="James T.Y."/>
        </authorList>
    </citation>
    <scope>NUCLEOTIDE SEQUENCE</scope>
    <source>
        <strain evidence="12">JEL0513</strain>
    </source>
</reference>
<dbReference type="Gene3D" id="3.40.50.200">
    <property type="entry name" value="Peptidase S8/S53 domain"/>
    <property type="match status" value="1"/>
</dbReference>
<evidence type="ECO:0000256" key="8">
    <source>
        <dbReference type="SAM" id="MobiDB-lite"/>
    </source>
</evidence>
<sequence>MQLISVISLVATVANAVSLQVGTPATAPDTLACTYLVNFADGVDTLSSIESHFAQFPDVTYSIRTHVSNQYANFASFQIHGTCYESQVSSIASSISYSTVRSRKAPKPIKFGALTSRDSTVYSEDIHSITGVNEVREKYGAFGRGIQAAIVDTGIYYLHPALGGGFGPGFKVAGGYDLVGDNYYSGNTTTVPDPDPFDNCSAESHGTHVAGIIAGNATDITVPGFVPAVQFTGVAPQATLYAYRIFGCDADSTGTDVIAAGLYLAAGDGADVINLSVGGGPTFAEDPDQIAAATISAAGHLLFQAAGNDGGSGPYSVGSTSPGSFAVASFDNVEIPSDASLILDGAAYPITFSISNSIFTDGETFDILVNDIMANDTQSLTDGCSLASINNSTSTVGKALVFRYGSGCGTSKRCGNAAAVGATACIIYNLLPTGMTGNVLIPGFEITTEAAAVILSDAKADITPSAVFSSASSSVFISTAGTVSAFSSVGLSPDLLLKPDVGGIGGQVYSTISPHAAESQGLSIPYAIYSGTSMATPYTLGVAALILELRGSIGFEGVRAFLKNNAQQTKIYGTDLINSPAVQGAGLVNAYTAVTANTLVLPSSISLNDTANIKNSYTITIYNNYAVDVVYSLSVNNAATANPYIHGDDFTQDYYSTTYTDDSHPTIQFSASTVAIPAKASADITVSFTPPTPTYDDLYPIYGGYINVANNQDNITASVPFAGVAGSWADKSIFSVDSASLYANFGELAADYTPYGIFGVVPNSVSTGLYADVTFTPLVVNQTVDVSSGAAILAPIAATTRKAQIILNYLGNDGVFIDAGFSSNSAIVDVLYYSPSAGTFYEGGPFTGEWQRNAFSDDQSIVAPYIFVFEGNAWDINNNLWGLNPIFVPNGLYNIQFWATKNFGDPNNPDNYQVTTSPQFLIVGGATPITTTSPTSSYSTSTVGTTSHPTTSVEVGTTAEVSTTEDIGTTSDIATESLTATTKASATASLGSSTATSGTSVTTSGSGSTATSGGTSTTSSGSTVTSGSAGTGTTSSLSIATSGSGTYTAPTVGSTTGYIATYSAPNAGSASTSSSGSSATYAAPTAVTSTTTTIPVNLYNGAQSAVGVAFGLIVAAVFMI</sequence>
<evidence type="ECO:0000256" key="3">
    <source>
        <dbReference type="ARBA" id="ARBA00022729"/>
    </source>
</evidence>
<dbReference type="GO" id="GO:0006508">
    <property type="term" value="P:proteolysis"/>
    <property type="evidence" value="ECO:0007669"/>
    <property type="project" value="UniProtKB-KW"/>
</dbReference>
<evidence type="ECO:0000256" key="6">
    <source>
        <dbReference type="PIRSR" id="PIRSR615500-1"/>
    </source>
</evidence>
<keyword evidence="5 7" id="KW-0720">Serine protease</keyword>
<dbReference type="InterPro" id="IPR000209">
    <property type="entry name" value="Peptidase_S8/S53_dom"/>
</dbReference>
<evidence type="ECO:0000313" key="13">
    <source>
        <dbReference type="Proteomes" id="UP001211907"/>
    </source>
</evidence>
<evidence type="ECO:0000256" key="2">
    <source>
        <dbReference type="ARBA" id="ARBA00022670"/>
    </source>
</evidence>